<dbReference type="RefSeq" id="WP_150728554.1">
    <property type="nucleotide sequence ID" value="NZ_CABPSX010000002.1"/>
</dbReference>
<organism evidence="2 3">
    <name type="scientific">Pandoraea apista</name>
    <dbReference type="NCBI Taxonomy" id="93218"/>
    <lineage>
        <taxon>Bacteria</taxon>
        <taxon>Pseudomonadati</taxon>
        <taxon>Pseudomonadota</taxon>
        <taxon>Betaproteobacteria</taxon>
        <taxon>Burkholderiales</taxon>
        <taxon>Burkholderiaceae</taxon>
        <taxon>Pandoraea</taxon>
    </lineage>
</organism>
<evidence type="ECO:0008006" key="4">
    <source>
        <dbReference type="Google" id="ProtNLM"/>
    </source>
</evidence>
<dbReference type="AlphaFoldDB" id="A0A5E5P266"/>
<feature type="transmembrane region" description="Helical" evidence="1">
    <location>
        <begin position="6"/>
        <end position="30"/>
    </location>
</feature>
<reference evidence="2 3" key="1">
    <citation type="submission" date="2019-08" db="EMBL/GenBank/DDBJ databases">
        <authorList>
            <person name="Peeters C."/>
        </authorList>
    </citation>
    <scope>NUCLEOTIDE SEQUENCE [LARGE SCALE GENOMIC DNA]</scope>
    <source>
        <strain evidence="2 3">LMG 18089</strain>
    </source>
</reference>
<evidence type="ECO:0000256" key="1">
    <source>
        <dbReference type="SAM" id="Phobius"/>
    </source>
</evidence>
<sequence length="106" mass="11158">MVFDPLQLFFGGACVLTLVTLVCPVCLVVLASAVFSYMVGAGVGLSLAVGPRIVVRALTSDHTLGWPDNSGPMWFVGIPLGMVVFVTLMVLLFGGKDDTEAARARD</sequence>
<name>A0A5E5P266_9BURK</name>
<gene>
    <name evidence="2" type="ORF">PAP18089_01380</name>
</gene>
<keyword evidence="1" id="KW-1133">Transmembrane helix</keyword>
<evidence type="ECO:0000313" key="3">
    <source>
        <dbReference type="Proteomes" id="UP000364291"/>
    </source>
</evidence>
<protein>
    <recommendedName>
        <fullName evidence="4">Transmembrane protein</fullName>
    </recommendedName>
</protein>
<keyword evidence="1" id="KW-0812">Transmembrane</keyword>
<dbReference type="EMBL" id="CABPSX010000002">
    <property type="protein sequence ID" value="VVG70420.1"/>
    <property type="molecule type" value="Genomic_DNA"/>
</dbReference>
<proteinExistence type="predicted"/>
<evidence type="ECO:0000313" key="2">
    <source>
        <dbReference type="EMBL" id="VVG70420.1"/>
    </source>
</evidence>
<dbReference type="Proteomes" id="UP000364291">
    <property type="component" value="Unassembled WGS sequence"/>
</dbReference>
<feature type="transmembrane region" description="Helical" evidence="1">
    <location>
        <begin position="74"/>
        <end position="95"/>
    </location>
</feature>
<accession>A0A5E5P266</accession>
<feature type="transmembrane region" description="Helical" evidence="1">
    <location>
        <begin position="37"/>
        <end position="54"/>
    </location>
</feature>
<keyword evidence="1" id="KW-0472">Membrane</keyword>